<keyword evidence="4 6" id="KW-1133">Transmembrane helix</keyword>
<dbReference type="RefSeq" id="WP_044222341.1">
    <property type="nucleotide sequence ID" value="NZ_JRYR02000001.1"/>
</dbReference>
<keyword evidence="5 6" id="KW-0472">Membrane</keyword>
<proteinExistence type="predicted"/>
<dbReference type="PANTHER" id="PTHR33931">
    <property type="entry name" value="HOLIN-LIKE PROTEIN CIDA-RELATED"/>
    <property type="match status" value="1"/>
</dbReference>
<feature type="transmembrane region" description="Helical" evidence="6">
    <location>
        <begin position="26"/>
        <end position="45"/>
    </location>
</feature>
<reference evidence="7 8" key="1">
    <citation type="journal article" date="2012" name="Int. J. Syst. Evol. Microbiol.">
        <title>Flammeovirga pacifica sp. nov., isolated from deep-sea sediment.</title>
        <authorList>
            <person name="Xu H."/>
            <person name="Fu Y."/>
            <person name="Yang N."/>
            <person name="Ding Z."/>
            <person name="Lai Q."/>
            <person name="Zeng R."/>
        </authorList>
    </citation>
    <scope>NUCLEOTIDE SEQUENCE [LARGE SCALE GENOMIC DNA]</scope>
    <source>
        <strain evidence="8">DSM 24597 / LMG 26175 / WPAGA1</strain>
    </source>
</reference>
<dbReference type="EMBL" id="JRYR02000001">
    <property type="protein sequence ID" value="OHX65730.1"/>
    <property type="molecule type" value="Genomic_DNA"/>
</dbReference>
<evidence type="ECO:0000313" key="7">
    <source>
        <dbReference type="EMBL" id="OHX65730.1"/>
    </source>
</evidence>
<accession>A0A1S1YXL8</accession>
<dbReference type="InterPro" id="IPR005538">
    <property type="entry name" value="LrgA/CidA"/>
</dbReference>
<dbReference type="GO" id="GO:0005886">
    <property type="term" value="C:plasma membrane"/>
    <property type="evidence" value="ECO:0007669"/>
    <property type="project" value="UniProtKB-SubCell"/>
</dbReference>
<evidence type="ECO:0000256" key="2">
    <source>
        <dbReference type="ARBA" id="ARBA00022475"/>
    </source>
</evidence>
<comment type="caution">
    <text evidence="7">The sequence shown here is derived from an EMBL/GenBank/DDBJ whole genome shotgun (WGS) entry which is preliminary data.</text>
</comment>
<dbReference type="OrthoDB" id="3176438at2"/>
<organism evidence="7 8">
    <name type="scientific">Flammeovirga pacifica</name>
    <dbReference type="NCBI Taxonomy" id="915059"/>
    <lineage>
        <taxon>Bacteria</taxon>
        <taxon>Pseudomonadati</taxon>
        <taxon>Bacteroidota</taxon>
        <taxon>Cytophagia</taxon>
        <taxon>Cytophagales</taxon>
        <taxon>Flammeovirgaceae</taxon>
        <taxon>Flammeovirga</taxon>
    </lineage>
</organism>
<dbReference type="Proteomes" id="UP000179797">
    <property type="component" value="Unassembled WGS sequence"/>
</dbReference>
<dbReference type="STRING" id="915059.NH26_04870"/>
<evidence type="ECO:0000256" key="4">
    <source>
        <dbReference type="ARBA" id="ARBA00022989"/>
    </source>
</evidence>
<keyword evidence="2" id="KW-1003">Cell membrane</keyword>
<feature type="transmembrane region" description="Helical" evidence="6">
    <location>
        <begin position="82"/>
        <end position="104"/>
    </location>
</feature>
<evidence type="ECO:0000256" key="6">
    <source>
        <dbReference type="SAM" id="Phobius"/>
    </source>
</evidence>
<protein>
    <recommendedName>
        <fullName evidence="9">CidA/LrgA family protein</fullName>
    </recommendedName>
</protein>
<name>A0A1S1YXL8_FLAPC</name>
<evidence type="ECO:0008006" key="9">
    <source>
        <dbReference type="Google" id="ProtNLM"/>
    </source>
</evidence>
<evidence type="ECO:0000313" key="8">
    <source>
        <dbReference type="Proteomes" id="UP000179797"/>
    </source>
</evidence>
<dbReference type="AlphaFoldDB" id="A0A1S1YXL8"/>
<evidence type="ECO:0000256" key="5">
    <source>
        <dbReference type="ARBA" id="ARBA00023136"/>
    </source>
</evidence>
<keyword evidence="3 6" id="KW-0812">Transmembrane</keyword>
<sequence length="114" mass="12655">MIRGFMLILTMLSIGTLINELTDLPIPGNVIGMIILFLCVQFKIIPYEWVKDAAASLTKRMSLFFIPAGVGMMEYLDLLQDNWVMISVTIVGSMFAVILAAGWTGQILGKKDQK</sequence>
<dbReference type="PANTHER" id="PTHR33931:SF2">
    <property type="entry name" value="HOLIN-LIKE PROTEIN CIDA"/>
    <property type="match status" value="1"/>
</dbReference>
<evidence type="ECO:0000256" key="3">
    <source>
        <dbReference type="ARBA" id="ARBA00022692"/>
    </source>
</evidence>
<dbReference type="Pfam" id="PF03788">
    <property type="entry name" value="LrgA"/>
    <property type="match status" value="1"/>
</dbReference>
<comment type="subcellular location">
    <subcellularLocation>
        <location evidence="1">Cell membrane</location>
        <topology evidence="1">Multi-pass membrane protein</topology>
    </subcellularLocation>
</comment>
<gene>
    <name evidence="7" type="ORF">NH26_04870</name>
</gene>
<evidence type="ECO:0000256" key="1">
    <source>
        <dbReference type="ARBA" id="ARBA00004651"/>
    </source>
</evidence>
<keyword evidence="8" id="KW-1185">Reference proteome</keyword>